<name>A0A7G4AW28_9CAUD</name>
<reference evidence="1 2" key="1">
    <citation type="submission" date="2020-07" db="EMBL/GenBank/DDBJ databases">
        <title>Streptomyces phage Genome sequencing and assembly.</title>
        <authorList>
            <person name="Sharma V."/>
            <person name="Hardy A."/>
            <person name="Frunzke J."/>
        </authorList>
    </citation>
    <scope>NUCLEOTIDE SEQUENCE [LARGE SCALE GENOMIC DNA]</scope>
</reference>
<evidence type="ECO:0000313" key="1">
    <source>
        <dbReference type="EMBL" id="QMP84218.1"/>
    </source>
</evidence>
<accession>A0A7G4AW28</accession>
<keyword evidence="2" id="KW-1185">Reference proteome</keyword>
<gene>
    <name evidence="1" type="ORF">HUN41_00089</name>
</gene>
<protein>
    <submittedName>
        <fullName evidence="1">Uncharacterized protein</fullName>
    </submittedName>
</protein>
<proteinExistence type="predicted"/>
<dbReference type="Proteomes" id="UP000515922">
    <property type="component" value="Segment"/>
</dbReference>
<evidence type="ECO:0000313" key="2">
    <source>
        <dbReference type="Proteomes" id="UP000515922"/>
    </source>
</evidence>
<organism evidence="1 2">
    <name type="scientific">Streptomyces phage Coruscant</name>
    <dbReference type="NCBI Taxonomy" id="2739834"/>
    <lineage>
        <taxon>Viruses</taxon>
        <taxon>Duplodnaviria</taxon>
        <taxon>Heunggongvirae</taxon>
        <taxon>Uroviricota</taxon>
        <taxon>Caudoviricetes</taxon>
        <taxon>Stanwilliamsviridae</taxon>
        <taxon>Boydwoodruffvirinae</taxon>
        <taxon>Coruscantvirus</taxon>
        <taxon>Coruscantvirus coruscant</taxon>
    </lineage>
</organism>
<sequence length="111" mass="12641">MSDENPLLLIDGMMEIQEMNDFMQDKSLEEAFDLVIKLMMKPDVPPAMAQTLIVKLQSYASYFAMHATIYSTIKKDKAGSSSYHKKNIYYTAADALDKIVQALKYAVKTQY</sequence>
<dbReference type="EMBL" id="MT711976">
    <property type="protein sequence ID" value="QMP84218.1"/>
    <property type="molecule type" value="Genomic_DNA"/>
</dbReference>